<name>A0A931I633_9NOCA</name>
<proteinExistence type="predicted"/>
<dbReference type="Gene3D" id="3.40.50.300">
    <property type="entry name" value="P-loop containing nucleotide triphosphate hydrolases"/>
    <property type="match status" value="1"/>
</dbReference>
<dbReference type="RefSeq" id="WP_196147909.1">
    <property type="nucleotide sequence ID" value="NZ_JADMLG010000002.1"/>
</dbReference>
<sequence>MAFELFPDPPVTPLPVGPQGVRVDTVFVQHAGVPMPEFAGIYAQMMFLRVAMIGPAMVPPRFFLRAGAGPPVEAVSDPTPIFRDAAAAGAAGLVGDVFSIAVSNQVFEIVVGFDQATTERWELGIENDDPTTVRLFTWIVAETPAETINAWVDPATFRPRFAEPPAAQFEPVTAAEGTPVTLTGDNFDIGAVRVAFGAITTELIGSPSRTRLVAAVPEGLDPETAVPITVTTTAGAAVSTVRFRAVARQVVLLGRADHGVEDVAAALRARGLRTVTVGAETFTADTALVAAVVSCVDGPMPDMRRSLHSLGGRTVARAAIVLTKTDVVADPEIQALVEAETRELLAGVHISPLDPHSVVRQPGPDVAAEVVRILALPEANYHVVAPLAATIGFADPPFTPERAKRGDPITLHVVNPEQEPLKVGFQPLWFGLPQQVVDAEIIGTSTGVSVQVRVPSLAMAGIHGLGSGVAVVSLVAGDHRIECGQRFQVESAVNP</sequence>
<evidence type="ECO:0000313" key="2">
    <source>
        <dbReference type="EMBL" id="MBH0775544.1"/>
    </source>
</evidence>
<dbReference type="Gene3D" id="2.60.40.10">
    <property type="entry name" value="Immunoglobulins"/>
    <property type="match status" value="1"/>
</dbReference>
<dbReference type="EMBL" id="JADMLG010000002">
    <property type="protein sequence ID" value="MBH0775544.1"/>
    <property type="molecule type" value="Genomic_DNA"/>
</dbReference>
<dbReference type="SUPFAM" id="SSF81296">
    <property type="entry name" value="E set domains"/>
    <property type="match status" value="1"/>
</dbReference>
<evidence type="ECO:0000259" key="1">
    <source>
        <dbReference type="Pfam" id="PF01833"/>
    </source>
</evidence>
<dbReference type="Proteomes" id="UP000655751">
    <property type="component" value="Unassembled WGS sequence"/>
</dbReference>
<dbReference type="AlphaFoldDB" id="A0A931I633"/>
<evidence type="ECO:0000313" key="3">
    <source>
        <dbReference type="Proteomes" id="UP000655751"/>
    </source>
</evidence>
<gene>
    <name evidence="2" type="ORF">IT779_04470</name>
</gene>
<dbReference type="InterPro" id="IPR014756">
    <property type="entry name" value="Ig_E-set"/>
</dbReference>
<reference evidence="2" key="1">
    <citation type="submission" date="2020-11" db="EMBL/GenBank/DDBJ databases">
        <title>Nocardia NEAU-351.nov., a novel actinomycete isolated from the cow dung.</title>
        <authorList>
            <person name="Zhang X."/>
        </authorList>
    </citation>
    <scope>NUCLEOTIDE SEQUENCE</scope>
    <source>
        <strain evidence="2">NEAU-351</strain>
    </source>
</reference>
<keyword evidence="3" id="KW-1185">Reference proteome</keyword>
<dbReference type="InterPro" id="IPR013783">
    <property type="entry name" value="Ig-like_fold"/>
</dbReference>
<organism evidence="2 3">
    <name type="scientific">Nocardia bovistercoris</name>
    <dbReference type="NCBI Taxonomy" id="2785916"/>
    <lineage>
        <taxon>Bacteria</taxon>
        <taxon>Bacillati</taxon>
        <taxon>Actinomycetota</taxon>
        <taxon>Actinomycetes</taxon>
        <taxon>Mycobacteriales</taxon>
        <taxon>Nocardiaceae</taxon>
        <taxon>Nocardia</taxon>
    </lineage>
</organism>
<comment type="caution">
    <text evidence="2">The sequence shown here is derived from an EMBL/GenBank/DDBJ whole genome shotgun (WGS) entry which is preliminary data.</text>
</comment>
<dbReference type="InterPro" id="IPR002909">
    <property type="entry name" value="IPT_dom"/>
</dbReference>
<feature type="domain" description="IPT/TIG" evidence="1">
    <location>
        <begin position="174"/>
        <end position="241"/>
    </location>
</feature>
<dbReference type="GO" id="GO:0005975">
    <property type="term" value="P:carbohydrate metabolic process"/>
    <property type="evidence" value="ECO:0007669"/>
    <property type="project" value="UniProtKB-ARBA"/>
</dbReference>
<dbReference type="InterPro" id="IPR027417">
    <property type="entry name" value="P-loop_NTPase"/>
</dbReference>
<accession>A0A931I633</accession>
<dbReference type="CDD" id="cd00102">
    <property type="entry name" value="IPT"/>
    <property type="match status" value="1"/>
</dbReference>
<protein>
    <submittedName>
        <fullName evidence="2">IPT/TIG domain-containing protein</fullName>
    </submittedName>
</protein>
<dbReference type="Pfam" id="PF01833">
    <property type="entry name" value="TIG"/>
    <property type="match status" value="1"/>
</dbReference>